<proteinExistence type="predicted"/>
<dbReference type="EMBL" id="MU860543">
    <property type="protein sequence ID" value="KAK4233491.1"/>
    <property type="molecule type" value="Genomic_DNA"/>
</dbReference>
<accession>A0AAN7H3M2</accession>
<evidence type="ECO:0000313" key="1">
    <source>
        <dbReference type="EMBL" id="KAK4233491.1"/>
    </source>
</evidence>
<name>A0AAN7H3M2_9PEZI</name>
<sequence>MTSLTTSNSSEGPATPASSEGECQAELVFEICQFRTGTGLILGFNWQASQVDDLPEQLDARLIELDQTNIRRFEYDYETETVYLDIMSECPFHYQLLVATEDTTIRDLIRSAKEQGTASIKYENKLRKQADLSFGQSETRQHVERKARQYIVSSDGKIRAVLILDLQYPGMKKAWVSLLAADDSASHWILHHELYHDDDLDQQPVGQVDLYLSDFVGLASLPAAYCRPFTAKLAAGIKRNPTINLTYERLRAIFRWARYLHTPKEFSQESGVAEERMETERRVAEARNEERIEVERRLAEERIKMERHITAEIERCITMETARRVAAGRSEAG</sequence>
<dbReference type="AlphaFoldDB" id="A0AAN7H3M2"/>
<protein>
    <submittedName>
        <fullName evidence="1">Uncharacterized protein</fullName>
    </submittedName>
</protein>
<keyword evidence="2" id="KW-1185">Reference proteome</keyword>
<reference evidence="1" key="2">
    <citation type="submission" date="2023-05" db="EMBL/GenBank/DDBJ databases">
        <authorList>
            <consortium name="Lawrence Berkeley National Laboratory"/>
            <person name="Steindorff A."/>
            <person name="Hensen N."/>
            <person name="Bonometti L."/>
            <person name="Westerberg I."/>
            <person name="Brannstrom I.O."/>
            <person name="Guillou S."/>
            <person name="Cros-Aarteil S."/>
            <person name="Calhoun S."/>
            <person name="Haridas S."/>
            <person name="Kuo A."/>
            <person name="Mondo S."/>
            <person name="Pangilinan J."/>
            <person name="Riley R."/>
            <person name="Labutti K."/>
            <person name="Andreopoulos B."/>
            <person name="Lipzen A."/>
            <person name="Chen C."/>
            <person name="Yanf M."/>
            <person name="Daum C."/>
            <person name="Ng V."/>
            <person name="Clum A."/>
            <person name="Ohm R."/>
            <person name="Martin F."/>
            <person name="Silar P."/>
            <person name="Natvig D."/>
            <person name="Lalanne C."/>
            <person name="Gautier V."/>
            <person name="Ament-Velasquez S.L."/>
            <person name="Kruys A."/>
            <person name="Hutchinson M.I."/>
            <person name="Powell A.J."/>
            <person name="Barry K."/>
            <person name="Miller A.N."/>
            <person name="Grigoriev I.V."/>
            <person name="Debuchy R."/>
            <person name="Gladieux P."/>
            <person name="Thoren M.H."/>
            <person name="Johannesson H."/>
        </authorList>
    </citation>
    <scope>NUCLEOTIDE SEQUENCE</scope>
    <source>
        <strain evidence="1">CBS 532.94</strain>
    </source>
</reference>
<organism evidence="1 2">
    <name type="scientific">Achaetomium macrosporum</name>
    <dbReference type="NCBI Taxonomy" id="79813"/>
    <lineage>
        <taxon>Eukaryota</taxon>
        <taxon>Fungi</taxon>
        <taxon>Dikarya</taxon>
        <taxon>Ascomycota</taxon>
        <taxon>Pezizomycotina</taxon>
        <taxon>Sordariomycetes</taxon>
        <taxon>Sordariomycetidae</taxon>
        <taxon>Sordariales</taxon>
        <taxon>Chaetomiaceae</taxon>
        <taxon>Achaetomium</taxon>
    </lineage>
</organism>
<reference evidence="1" key="1">
    <citation type="journal article" date="2023" name="Mol. Phylogenet. Evol.">
        <title>Genome-scale phylogeny and comparative genomics of the fungal order Sordariales.</title>
        <authorList>
            <person name="Hensen N."/>
            <person name="Bonometti L."/>
            <person name="Westerberg I."/>
            <person name="Brannstrom I.O."/>
            <person name="Guillou S."/>
            <person name="Cros-Aarteil S."/>
            <person name="Calhoun S."/>
            <person name="Haridas S."/>
            <person name="Kuo A."/>
            <person name="Mondo S."/>
            <person name="Pangilinan J."/>
            <person name="Riley R."/>
            <person name="LaButti K."/>
            <person name="Andreopoulos B."/>
            <person name="Lipzen A."/>
            <person name="Chen C."/>
            <person name="Yan M."/>
            <person name="Daum C."/>
            <person name="Ng V."/>
            <person name="Clum A."/>
            <person name="Steindorff A."/>
            <person name="Ohm R.A."/>
            <person name="Martin F."/>
            <person name="Silar P."/>
            <person name="Natvig D.O."/>
            <person name="Lalanne C."/>
            <person name="Gautier V."/>
            <person name="Ament-Velasquez S.L."/>
            <person name="Kruys A."/>
            <person name="Hutchinson M.I."/>
            <person name="Powell A.J."/>
            <person name="Barry K."/>
            <person name="Miller A.N."/>
            <person name="Grigoriev I.V."/>
            <person name="Debuchy R."/>
            <person name="Gladieux P."/>
            <person name="Hiltunen Thoren M."/>
            <person name="Johannesson H."/>
        </authorList>
    </citation>
    <scope>NUCLEOTIDE SEQUENCE</scope>
    <source>
        <strain evidence="1">CBS 532.94</strain>
    </source>
</reference>
<gene>
    <name evidence="1" type="ORF">C8A03DRAFT_47977</name>
</gene>
<dbReference type="Proteomes" id="UP001303760">
    <property type="component" value="Unassembled WGS sequence"/>
</dbReference>
<comment type="caution">
    <text evidence="1">The sequence shown here is derived from an EMBL/GenBank/DDBJ whole genome shotgun (WGS) entry which is preliminary data.</text>
</comment>
<evidence type="ECO:0000313" key="2">
    <source>
        <dbReference type="Proteomes" id="UP001303760"/>
    </source>
</evidence>